<proteinExistence type="inferred from homology"/>
<evidence type="ECO:0000256" key="1">
    <source>
        <dbReference type="ARBA" id="ARBA00001936"/>
    </source>
</evidence>
<name>A0ABY4B011_9MICO</name>
<keyword evidence="8" id="KW-0460">Magnesium</keyword>
<evidence type="ECO:0000256" key="13">
    <source>
        <dbReference type="HAMAP-Rule" id="MF_00047"/>
    </source>
</evidence>
<keyword evidence="10 13" id="KW-0573">Peptidoglycan synthesis</keyword>
<dbReference type="NCBIfam" id="TIGR01205">
    <property type="entry name" value="D_ala_D_alaTIGR"/>
    <property type="match status" value="1"/>
</dbReference>
<keyword evidence="11" id="KW-0464">Manganese</keyword>
<evidence type="ECO:0000256" key="7">
    <source>
        <dbReference type="ARBA" id="ARBA00022840"/>
    </source>
</evidence>
<evidence type="ECO:0000256" key="12">
    <source>
        <dbReference type="ARBA" id="ARBA00023316"/>
    </source>
</evidence>
<comment type="cofactor">
    <cofactor evidence="1">
        <name>Mn(2+)</name>
        <dbReference type="ChEBI" id="CHEBI:29035"/>
    </cofactor>
</comment>
<dbReference type="InterPro" id="IPR005905">
    <property type="entry name" value="D_ala_D_ala"/>
</dbReference>
<dbReference type="RefSeq" id="WP_243570185.1">
    <property type="nucleotide sequence ID" value="NZ_BAAARD010000009.1"/>
</dbReference>
<keyword evidence="12 13" id="KW-0961">Cell wall biogenesis/degradation</keyword>
<keyword evidence="6 14" id="KW-0547">Nucleotide-binding</keyword>
<reference evidence="16 17" key="1">
    <citation type="submission" date="2022-03" db="EMBL/GenBank/DDBJ databases">
        <title>Agromyces sp. isolated from the gut of P. brevitarsis seulensis larvae.</title>
        <authorList>
            <person name="Won M."/>
            <person name="Kwon S.-W."/>
        </authorList>
    </citation>
    <scope>NUCLEOTIDE SEQUENCE [LARGE SCALE GENOMIC DNA]</scope>
    <source>
        <strain evidence="16 17">KACC 16215</strain>
    </source>
</reference>
<dbReference type="Gene3D" id="3.30.1490.20">
    <property type="entry name" value="ATP-grasp fold, A domain"/>
    <property type="match status" value="1"/>
</dbReference>
<dbReference type="Gene3D" id="3.30.470.20">
    <property type="entry name" value="ATP-grasp fold, B domain"/>
    <property type="match status" value="1"/>
</dbReference>
<dbReference type="PANTHER" id="PTHR23132">
    <property type="entry name" value="D-ALANINE--D-ALANINE LIGASE"/>
    <property type="match status" value="1"/>
</dbReference>
<dbReference type="PANTHER" id="PTHR23132:SF25">
    <property type="entry name" value="D-ALANINE--D-ALANINE LIGASE A"/>
    <property type="match status" value="1"/>
</dbReference>
<dbReference type="SUPFAM" id="SSF56059">
    <property type="entry name" value="Glutathione synthetase ATP-binding domain-like"/>
    <property type="match status" value="1"/>
</dbReference>
<dbReference type="InterPro" id="IPR013815">
    <property type="entry name" value="ATP_grasp_subdomain_1"/>
</dbReference>
<evidence type="ECO:0000256" key="9">
    <source>
        <dbReference type="ARBA" id="ARBA00022960"/>
    </source>
</evidence>
<evidence type="ECO:0000256" key="14">
    <source>
        <dbReference type="PROSITE-ProRule" id="PRU00409"/>
    </source>
</evidence>
<evidence type="ECO:0000256" key="4">
    <source>
        <dbReference type="ARBA" id="ARBA00022598"/>
    </source>
</evidence>
<dbReference type="EMBL" id="CP094533">
    <property type="protein sequence ID" value="UOE27351.1"/>
    <property type="molecule type" value="Genomic_DNA"/>
</dbReference>
<keyword evidence="7 14" id="KW-0067">ATP-binding</keyword>
<dbReference type="Pfam" id="PF01820">
    <property type="entry name" value="Dala_Dala_lig_N"/>
    <property type="match status" value="1"/>
</dbReference>
<evidence type="ECO:0000256" key="11">
    <source>
        <dbReference type="ARBA" id="ARBA00023211"/>
    </source>
</evidence>
<comment type="similarity">
    <text evidence="3 13">Belongs to the D-alanine--D-alanine ligase family.</text>
</comment>
<keyword evidence="17" id="KW-1185">Reference proteome</keyword>
<dbReference type="PROSITE" id="PS00843">
    <property type="entry name" value="DALA_DALA_LIGASE_1"/>
    <property type="match status" value="1"/>
</dbReference>
<dbReference type="GO" id="GO:0008716">
    <property type="term" value="F:D-alanine-D-alanine ligase activity"/>
    <property type="evidence" value="ECO:0007669"/>
    <property type="project" value="UniProtKB-EC"/>
</dbReference>
<dbReference type="PIRSF" id="PIRSF039102">
    <property type="entry name" value="Ddl/VanB"/>
    <property type="match status" value="1"/>
</dbReference>
<evidence type="ECO:0000256" key="5">
    <source>
        <dbReference type="ARBA" id="ARBA00022723"/>
    </source>
</evidence>
<dbReference type="InterPro" id="IPR011127">
    <property type="entry name" value="Dala_Dala_lig_N"/>
</dbReference>
<dbReference type="EC" id="6.3.2.4" evidence="13"/>
<dbReference type="InterPro" id="IPR000291">
    <property type="entry name" value="D-Ala_lig_Van_CS"/>
</dbReference>
<accession>A0ABY4B011</accession>
<comment type="cofactor">
    <cofactor evidence="2">
        <name>Mg(2+)</name>
        <dbReference type="ChEBI" id="CHEBI:18420"/>
    </cofactor>
</comment>
<dbReference type="PROSITE" id="PS50975">
    <property type="entry name" value="ATP_GRASP"/>
    <property type="match status" value="1"/>
</dbReference>
<keyword evidence="9 13" id="KW-0133">Cell shape</keyword>
<organism evidence="16 17">
    <name type="scientific">Agromyces soli</name>
    <dbReference type="NCBI Taxonomy" id="659012"/>
    <lineage>
        <taxon>Bacteria</taxon>
        <taxon>Bacillati</taxon>
        <taxon>Actinomycetota</taxon>
        <taxon>Actinomycetes</taxon>
        <taxon>Micrococcales</taxon>
        <taxon>Microbacteriaceae</taxon>
        <taxon>Agromyces</taxon>
    </lineage>
</organism>
<dbReference type="Proteomes" id="UP000831304">
    <property type="component" value="Chromosome"/>
</dbReference>
<gene>
    <name evidence="13" type="primary">ddl</name>
    <name evidence="16" type="ORF">MTP13_06095</name>
</gene>
<dbReference type="InterPro" id="IPR016185">
    <property type="entry name" value="PreATP-grasp_dom_sf"/>
</dbReference>
<evidence type="ECO:0000259" key="15">
    <source>
        <dbReference type="PROSITE" id="PS50975"/>
    </source>
</evidence>
<dbReference type="Pfam" id="PF07478">
    <property type="entry name" value="Dala_Dala_lig_C"/>
    <property type="match status" value="1"/>
</dbReference>
<evidence type="ECO:0000256" key="10">
    <source>
        <dbReference type="ARBA" id="ARBA00022984"/>
    </source>
</evidence>
<dbReference type="InterPro" id="IPR011095">
    <property type="entry name" value="Dala_Dala_lig_C"/>
</dbReference>
<keyword evidence="5" id="KW-0479">Metal-binding</keyword>
<sequence length="353" mass="36285">MPAPTGAERAATRAIRAARAVRTAAPVRRIAVVSGGTSAEHDVSVASAAAVEAALARLGVETVRLRIERDGRWSTRGRLLGPSPAAGLAAALELLAGCDAVYPMIHGAPGEDGALAALATLAGIRLIGSPLTASAVTMDKELTKLVAAANGVDVAPGRCHGAAELDDGIPFLRTVIVKPATAGSSHGVRLARTAAEFAAAIAEARRYDDRVLVEQPVAGREIDVAVVRTAAGELLVPPPLEIHGEGVFDSATKYDGSARFTVPATLDDATTRRLQQTARALFETLGCDAIARFDFFVTPDGCLVLNEINTIPGMTAHSQVPRMFAAAGVSYEELIAAVVGAPVPSRTPATVGA</sequence>
<protein>
    <recommendedName>
        <fullName evidence="13">D-alanine--D-alanine ligase</fullName>
        <ecNumber evidence="13">6.3.2.4</ecNumber>
    </recommendedName>
    <alternativeName>
        <fullName evidence="13">D-Ala-D-Ala ligase</fullName>
    </alternativeName>
    <alternativeName>
        <fullName evidence="13">D-alanylalanine synthetase</fullName>
    </alternativeName>
</protein>
<evidence type="ECO:0000256" key="8">
    <source>
        <dbReference type="ARBA" id="ARBA00022842"/>
    </source>
</evidence>
<comment type="function">
    <text evidence="13">Cell wall formation.</text>
</comment>
<keyword evidence="4 13" id="KW-0436">Ligase</keyword>
<dbReference type="PROSITE" id="PS00844">
    <property type="entry name" value="DALA_DALA_LIGASE_2"/>
    <property type="match status" value="1"/>
</dbReference>
<dbReference type="HAMAP" id="MF_00047">
    <property type="entry name" value="Dala_Dala_lig"/>
    <property type="match status" value="1"/>
</dbReference>
<comment type="pathway">
    <text evidence="13">Cell wall biogenesis; peptidoglycan biosynthesis.</text>
</comment>
<keyword evidence="13" id="KW-0963">Cytoplasm</keyword>
<evidence type="ECO:0000256" key="6">
    <source>
        <dbReference type="ARBA" id="ARBA00022741"/>
    </source>
</evidence>
<feature type="domain" description="ATP-grasp" evidence="15">
    <location>
        <begin position="144"/>
        <end position="340"/>
    </location>
</feature>
<comment type="subcellular location">
    <subcellularLocation>
        <location evidence="13">Cytoplasm</location>
    </subcellularLocation>
</comment>
<evidence type="ECO:0000256" key="3">
    <source>
        <dbReference type="ARBA" id="ARBA00010871"/>
    </source>
</evidence>
<comment type="catalytic activity">
    <reaction evidence="13">
        <text>2 D-alanine + ATP = D-alanyl-D-alanine + ADP + phosphate + H(+)</text>
        <dbReference type="Rhea" id="RHEA:11224"/>
        <dbReference type="ChEBI" id="CHEBI:15378"/>
        <dbReference type="ChEBI" id="CHEBI:30616"/>
        <dbReference type="ChEBI" id="CHEBI:43474"/>
        <dbReference type="ChEBI" id="CHEBI:57416"/>
        <dbReference type="ChEBI" id="CHEBI:57822"/>
        <dbReference type="ChEBI" id="CHEBI:456216"/>
        <dbReference type="EC" id="6.3.2.4"/>
    </reaction>
</comment>
<evidence type="ECO:0000313" key="16">
    <source>
        <dbReference type="EMBL" id="UOE27351.1"/>
    </source>
</evidence>
<evidence type="ECO:0000256" key="2">
    <source>
        <dbReference type="ARBA" id="ARBA00001946"/>
    </source>
</evidence>
<dbReference type="Gene3D" id="3.40.50.20">
    <property type="match status" value="1"/>
</dbReference>
<dbReference type="InterPro" id="IPR011761">
    <property type="entry name" value="ATP-grasp"/>
</dbReference>
<evidence type="ECO:0000313" key="17">
    <source>
        <dbReference type="Proteomes" id="UP000831304"/>
    </source>
</evidence>
<dbReference type="SUPFAM" id="SSF52440">
    <property type="entry name" value="PreATP-grasp domain"/>
    <property type="match status" value="1"/>
</dbReference>